<dbReference type="PIRSF" id="PIRSF000137">
    <property type="entry name" value="Alcohol_oxidase"/>
    <property type="match status" value="1"/>
</dbReference>
<organism evidence="7 8">
    <name type="scientific">Brenthis ino</name>
    <name type="common">lesser marbled fritillary</name>
    <dbReference type="NCBI Taxonomy" id="405034"/>
    <lineage>
        <taxon>Eukaryota</taxon>
        <taxon>Metazoa</taxon>
        <taxon>Ecdysozoa</taxon>
        <taxon>Arthropoda</taxon>
        <taxon>Hexapoda</taxon>
        <taxon>Insecta</taxon>
        <taxon>Pterygota</taxon>
        <taxon>Neoptera</taxon>
        <taxon>Endopterygota</taxon>
        <taxon>Lepidoptera</taxon>
        <taxon>Glossata</taxon>
        <taxon>Ditrysia</taxon>
        <taxon>Papilionoidea</taxon>
        <taxon>Nymphalidae</taxon>
        <taxon>Heliconiinae</taxon>
        <taxon>Argynnini</taxon>
        <taxon>Brenthis</taxon>
    </lineage>
</organism>
<sequence length="607" mass="68181">MEALKLNITETCPLPFSGTTGGLFLNAVTTIIAAHCTILDDYSWPPDDSPNILKRESPSYDFIIVGAGTAGSLLASRLSNLYPLWKILLIEAGDDPGIDSEIPAFLFLNQNSGIDWNYKTYPDGNTCLGFNNNSCIWSKGKALGGSSSINAMIYLRGHPNDYFEWEQLGNVGWNYDTLSAFFDEQEELFNISDPNFQGYENEWYNILDKAWRELGFISYKYNNHEALTGTKIARLLTKNGKRMNTAKAYFVDAGKLEIMKNTVVEKVLIDSNTKKATGVKIRHKSGIFADIHTTKEIILSAGSIATPQILMLSGIGPRSQLEALGINCLQDLLVGQNLQDHVILPLFLKTNKHTVIPNEMINMLIIQYILTKSGPFSNIGLTDYMGFIDTTNTSDYPDIQFHYTYFAKNDNFVLKPYLEGLGYKQEIINIIQSLNEAHDILGIYPTLLRPKSRGEIHLAKSPLSDPIIKTNYFQHPDDILSFMKAIDFVHKLEETSVFKEREIELLSIDIPYCIKHLFDTNNYWNCYIRHMATTLYHPVGTAKMGPENDPTSVVSPELMVHGIKNLRVVDASIMPTIPGANTMAATLVVAQKAVDIIKKEYDQRDEL</sequence>
<feature type="domain" description="Glucose-methanol-choline oxidoreductase N-terminal" evidence="6">
    <location>
        <begin position="302"/>
        <end position="316"/>
    </location>
</feature>
<dbReference type="SUPFAM" id="SSF51905">
    <property type="entry name" value="FAD/NAD(P)-binding domain"/>
    <property type="match status" value="1"/>
</dbReference>
<dbReference type="EMBL" id="OV170221">
    <property type="protein sequence ID" value="CAH0713818.1"/>
    <property type="molecule type" value="Genomic_DNA"/>
</dbReference>
<dbReference type="InterPro" id="IPR000172">
    <property type="entry name" value="GMC_OxRdtase_N"/>
</dbReference>
<protein>
    <recommendedName>
        <fullName evidence="6">Glucose-methanol-choline oxidoreductase N-terminal domain-containing protein</fullName>
    </recommendedName>
</protein>
<dbReference type="Gene3D" id="3.30.560.10">
    <property type="entry name" value="Glucose Oxidase, domain 3"/>
    <property type="match status" value="1"/>
</dbReference>
<evidence type="ECO:0000256" key="1">
    <source>
        <dbReference type="ARBA" id="ARBA00001974"/>
    </source>
</evidence>
<keyword evidence="3" id="KW-0285">Flavoprotein</keyword>
<gene>
    <name evidence="7" type="ORF">BINO364_LOCUS929</name>
</gene>
<dbReference type="InterPro" id="IPR036188">
    <property type="entry name" value="FAD/NAD-bd_sf"/>
</dbReference>
<dbReference type="InterPro" id="IPR007867">
    <property type="entry name" value="GMC_OxRtase_C"/>
</dbReference>
<evidence type="ECO:0000256" key="2">
    <source>
        <dbReference type="ARBA" id="ARBA00010790"/>
    </source>
</evidence>
<feature type="non-terminal residue" evidence="7">
    <location>
        <position position="607"/>
    </location>
</feature>
<dbReference type="InterPro" id="IPR012132">
    <property type="entry name" value="GMC_OxRdtase"/>
</dbReference>
<dbReference type="PANTHER" id="PTHR11552:SF147">
    <property type="entry name" value="CHOLINE DEHYDROGENASE, MITOCHONDRIAL"/>
    <property type="match status" value="1"/>
</dbReference>
<dbReference type="Gene3D" id="3.50.50.60">
    <property type="entry name" value="FAD/NAD(P)-binding domain"/>
    <property type="match status" value="1"/>
</dbReference>
<evidence type="ECO:0000313" key="7">
    <source>
        <dbReference type="EMBL" id="CAH0713818.1"/>
    </source>
</evidence>
<evidence type="ECO:0000313" key="8">
    <source>
        <dbReference type="Proteomes" id="UP000838878"/>
    </source>
</evidence>
<proteinExistence type="inferred from homology"/>
<dbReference type="Pfam" id="PF05199">
    <property type="entry name" value="GMC_oxred_C"/>
    <property type="match status" value="1"/>
</dbReference>
<dbReference type="GO" id="GO:0016614">
    <property type="term" value="F:oxidoreductase activity, acting on CH-OH group of donors"/>
    <property type="evidence" value="ECO:0007669"/>
    <property type="project" value="InterPro"/>
</dbReference>
<feature type="binding site" evidence="5">
    <location>
        <position position="264"/>
    </location>
    <ligand>
        <name>FAD</name>
        <dbReference type="ChEBI" id="CHEBI:57692"/>
    </ligand>
</feature>
<dbReference type="OrthoDB" id="269227at2759"/>
<keyword evidence="4 5" id="KW-0274">FAD</keyword>
<comment type="similarity">
    <text evidence="2">Belongs to the GMC oxidoreductase family.</text>
</comment>
<keyword evidence="8" id="KW-1185">Reference proteome</keyword>
<reference evidence="7" key="1">
    <citation type="submission" date="2021-12" db="EMBL/GenBank/DDBJ databases">
        <authorList>
            <person name="Martin H S."/>
        </authorList>
    </citation>
    <scope>NUCLEOTIDE SEQUENCE</scope>
</reference>
<evidence type="ECO:0000256" key="5">
    <source>
        <dbReference type="PIRSR" id="PIRSR000137-2"/>
    </source>
</evidence>
<name>A0A8J9V0S1_9NEOP</name>
<dbReference type="Pfam" id="PF00732">
    <property type="entry name" value="GMC_oxred_N"/>
    <property type="match status" value="1"/>
</dbReference>
<dbReference type="PROSITE" id="PS00624">
    <property type="entry name" value="GMC_OXRED_2"/>
    <property type="match status" value="1"/>
</dbReference>
<dbReference type="SUPFAM" id="SSF54373">
    <property type="entry name" value="FAD-linked reductases, C-terminal domain"/>
    <property type="match status" value="1"/>
</dbReference>
<comment type="cofactor">
    <cofactor evidence="1 5">
        <name>FAD</name>
        <dbReference type="ChEBI" id="CHEBI:57692"/>
    </cofactor>
</comment>
<evidence type="ECO:0000256" key="4">
    <source>
        <dbReference type="ARBA" id="ARBA00022827"/>
    </source>
</evidence>
<evidence type="ECO:0000259" key="6">
    <source>
        <dbReference type="PROSITE" id="PS00624"/>
    </source>
</evidence>
<dbReference type="PANTHER" id="PTHR11552">
    <property type="entry name" value="GLUCOSE-METHANOL-CHOLINE GMC OXIDOREDUCTASE"/>
    <property type="match status" value="1"/>
</dbReference>
<dbReference type="AlphaFoldDB" id="A0A8J9V0S1"/>
<accession>A0A8J9V0S1</accession>
<dbReference type="Proteomes" id="UP000838878">
    <property type="component" value="Chromosome 1"/>
</dbReference>
<evidence type="ECO:0000256" key="3">
    <source>
        <dbReference type="ARBA" id="ARBA00022630"/>
    </source>
</evidence>
<dbReference type="GO" id="GO:0050660">
    <property type="term" value="F:flavin adenine dinucleotide binding"/>
    <property type="evidence" value="ECO:0007669"/>
    <property type="project" value="InterPro"/>
</dbReference>